<accession>A0A017SXK3</accession>
<name>A0A017SXK3_9BACT</name>
<comment type="caution">
    <text evidence="2">The sequence shown here is derived from an EMBL/GenBank/DDBJ whole genome shotgun (WGS) entry which is preliminary data.</text>
</comment>
<gene>
    <name evidence="2" type="ORF">CAP_8048</name>
</gene>
<dbReference type="eggNOG" id="COG1520">
    <property type="taxonomic scope" value="Bacteria"/>
</dbReference>
<proteinExistence type="predicted"/>
<feature type="compositionally biased region" description="Gly residues" evidence="1">
    <location>
        <begin position="23"/>
        <end position="51"/>
    </location>
</feature>
<evidence type="ECO:0000313" key="3">
    <source>
        <dbReference type="Proteomes" id="UP000019678"/>
    </source>
</evidence>
<dbReference type="InterPro" id="IPR013320">
    <property type="entry name" value="ConA-like_dom_sf"/>
</dbReference>
<dbReference type="Gene3D" id="2.60.120.200">
    <property type="match status" value="1"/>
</dbReference>
<dbReference type="STRING" id="1192034.CAP_8048"/>
<reference evidence="2 3" key="1">
    <citation type="submission" date="2013-05" db="EMBL/GenBank/DDBJ databases">
        <title>Genome assembly of Chondromyces apiculatus DSM 436.</title>
        <authorList>
            <person name="Sharma G."/>
            <person name="Khatri I."/>
            <person name="Kaur C."/>
            <person name="Mayilraj S."/>
            <person name="Subramanian S."/>
        </authorList>
    </citation>
    <scope>NUCLEOTIDE SEQUENCE [LARGE SCALE GENOMIC DNA]</scope>
    <source>
        <strain evidence="2 3">DSM 436</strain>
    </source>
</reference>
<evidence type="ECO:0000256" key="1">
    <source>
        <dbReference type="SAM" id="MobiDB-lite"/>
    </source>
</evidence>
<feature type="region of interest" description="Disordered" evidence="1">
    <location>
        <begin position="19"/>
        <end position="51"/>
    </location>
</feature>
<dbReference type="AlphaFoldDB" id="A0A017SXK3"/>
<protein>
    <submittedName>
        <fullName evidence="2">Uncharacterized protein</fullName>
    </submittedName>
</protein>
<dbReference type="Proteomes" id="UP000019678">
    <property type="component" value="Unassembled WGS sequence"/>
</dbReference>
<dbReference type="SUPFAM" id="SSF49899">
    <property type="entry name" value="Concanavalin A-like lectins/glucanases"/>
    <property type="match status" value="1"/>
</dbReference>
<keyword evidence="3" id="KW-1185">Reference proteome</keyword>
<evidence type="ECO:0000313" key="2">
    <source>
        <dbReference type="EMBL" id="EYF01487.1"/>
    </source>
</evidence>
<dbReference type="EMBL" id="ASRX01000079">
    <property type="protein sequence ID" value="EYF01487.1"/>
    <property type="molecule type" value="Genomic_DNA"/>
</dbReference>
<organism evidence="2 3">
    <name type="scientific">Chondromyces apiculatus DSM 436</name>
    <dbReference type="NCBI Taxonomy" id="1192034"/>
    <lineage>
        <taxon>Bacteria</taxon>
        <taxon>Pseudomonadati</taxon>
        <taxon>Myxococcota</taxon>
        <taxon>Polyangia</taxon>
        <taxon>Polyangiales</taxon>
        <taxon>Polyangiaceae</taxon>
        <taxon>Chondromyces</taxon>
    </lineage>
</organism>
<sequence length="376" mass="38107">MLGTGCSALTGLDAFEVTSTAGPGSGGDPGTGAASGTGGAGQGGAGGSGAGSVGECTPGEVMDCAYSGPPGTLGVGACKAPLRTCVGDGSDGSDGSNGTWSACEGAEVLPAPEEDGSSPLVDDDCGGTMLVDDALLVRYLVNEAASGQTPGALEDAAPDPLPLAISYASTAEFVESNPGRRGLRWLTEKSTALAWASLNTPDNKIRGSLDDAQQLTLEAVVDIANTEEFNRILSIGRLVGSEGVDALALVFDDVGRIQLRMNDIFVGKDPQVLKDIGRVVLHVVLDTTLPVGANRRRFYRNGTLSTSGNGNPLGGIPAQNARVSVATSTYLALGNRFQGMHSPAGTIHYAAIYTRVLTAGEIKSNALVLLANDDAP</sequence>